<reference evidence="1 2" key="1">
    <citation type="submission" date="2016-10" db="EMBL/GenBank/DDBJ databases">
        <authorList>
            <person name="Varghese N."/>
            <person name="Submissions S."/>
        </authorList>
    </citation>
    <scope>NUCLEOTIDE SEQUENCE [LARGE SCALE GENOMIC DNA]</scope>
    <source>
        <strain evidence="1 2">PDC82</strain>
    </source>
</reference>
<evidence type="ECO:0000313" key="2">
    <source>
        <dbReference type="Proteomes" id="UP000198917"/>
    </source>
</evidence>
<proteinExistence type="predicted"/>
<name>A0A7Z7FPD1_9HYPH</name>
<dbReference type="EMBL" id="FNEW01000001">
    <property type="protein sequence ID" value="SDJ24861.1"/>
    <property type="molecule type" value="Genomic_DNA"/>
</dbReference>
<sequence>MVAAVIAIEFDQLSFVDEMTNSTELALVRALNTTATRDRTKFARAARDQVAFPASYVSPSSKRLWVKTKAKRNALETVIEGRGAATSLARFTKQKPLAGGQRHKGGKINVTVKPGQTRSIRRAFLMRLKNNNVGLAVRTDGSLPQGAYKPRSLGKNLWLLYGPSVDQALRAASDGGGIYEEMTPESLDFLENEFFRQLELLNG</sequence>
<gene>
    <name evidence="1" type="ORF">SAMN05428983_0811</name>
</gene>
<accession>A0A7Z7FPD1</accession>
<organism evidence="1 2">
    <name type="scientific">Agrobacterium fabrum</name>
    <dbReference type="NCBI Taxonomy" id="1176649"/>
    <lineage>
        <taxon>Bacteria</taxon>
        <taxon>Pseudomonadati</taxon>
        <taxon>Pseudomonadota</taxon>
        <taxon>Alphaproteobacteria</taxon>
        <taxon>Hyphomicrobiales</taxon>
        <taxon>Rhizobiaceae</taxon>
        <taxon>Rhizobium/Agrobacterium group</taxon>
        <taxon>Agrobacterium</taxon>
        <taxon>Agrobacterium tumefaciens complex</taxon>
    </lineage>
</organism>
<comment type="caution">
    <text evidence="1">The sequence shown here is derived from an EMBL/GenBank/DDBJ whole genome shotgun (WGS) entry which is preliminary data.</text>
</comment>
<evidence type="ECO:0000313" key="1">
    <source>
        <dbReference type="EMBL" id="SDJ24861.1"/>
    </source>
</evidence>
<dbReference type="AlphaFoldDB" id="A0A7Z7FPD1"/>
<protein>
    <submittedName>
        <fullName evidence="1">Uncharacterized protein</fullName>
    </submittedName>
</protein>
<dbReference type="RefSeq" id="WP_092731725.1">
    <property type="nucleotide sequence ID" value="NZ_FNEW01000001.1"/>
</dbReference>
<dbReference type="Proteomes" id="UP000198917">
    <property type="component" value="Unassembled WGS sequence"/>
</dbReference>